<organism evidence="2 3">
    <name type="scientific">Borrelia turicatae</name>
    <dbReference type="NCBI Taxonomy" id="142"/>
    <lineage>
        <taxon>Bacteria</taxon>
        <taxon>Pseudomonadati</taxon>
        <taxon>Spirochaetota</taxon>
        <taxon>Spirochaetia</taxon>
        <taxon>Spirochaetales</taxon>
        <taxon>Borreliaceae</taxon>
        <taxon>Borrelia</taxon>
    </lineage>
</organism>
<sequence length="160" mass="19088">MISFILYYIVSIFLGQVFQYYCDINFSFSIDIFLIILIFNSLNFVFNIGLISSILHGFIMEYFNGLPLGFFVFSYVLIFYLLEKVKLIVPKSMFSITIFFIFSKFVIWFVAMTFADFIDLKGFNYSIFDFNIVINIVFLNFLYPILNYCTRNLYTIKEEY</sequence>
<proteinExistence type="predicted"/>
<name>A0A172XCA9_BORTU</name>
<evidence type="ECO:0000313" key="2">
    <source>
        <dbReference type="EMBL" id="ANF34167.1"/>
    </source>
</evidence>
<dbReference type="EMBL" id="CP015629">
    <property type="protein sequence ID" value="ANF34167.1"/>
    <property type="molecule type" value="Genomic_DNA"/>
</dbReference>
<feature type="transmembrane region" description="Helical" evidence="1">
    <location>
        <begin position="65"/>
        <end position="82"/>
    </location>
</feature>
<reference evidence="2 3" key="1">
    <citation type="submission" date="2016-05" db="EMBL/GenBank/DDBJ databases">
        <title>Chromosome and linear plasmid sequence of a 2015 human isolate of tick-borne relapsing fever spirochete, Borrelia turicatae.</title>
        <authorList>
            <person name="Kingry L.C."/>
            <person name="Dhwani B."/>
            <person name="Replogle A."/>
            <person name="Sexton C."/>
            <person name="Rowe L."/>
            <person name="Stermole B.M."/>
            <person name="Christensen A.M."/>
            <person name="Schriefer M.E."/>
        </authorList>
    </citation>
    <scope>NUCLEOTIDE SEQUENCE [LARGE SCALE GENOMIC DNA]</scope>
    <source>
        <strain evidence="2 3">BTE5EL</strain>
    </source>
</reference>
<feature type="transmembrane region" description="Helical" evidence="1">
    <location>
        <begin position="34"/>
        <end position="59"/>
    </location>
</feature>
<accession>A0A172XCA9</accession>
<keyword evidence="1" id="KW-0472">Membrane</keyword>
<dbReference type="OMA" id="MFINFLY"/>
<feature type="transmembrane region" description="Helical" evidence="1">
    <location>
        <begin position="127"/>
        <end position="146"/>
    </location>
</feature>
<feature type="transmembrane region" description="Helical" evidence="1">
    <location>
        <begin position="6"/>
        <end position="22"/>
    </location>
</feature>
<evidence type="ECO:0000256" key="1">
    <source>
        <dbReference type="SAM" id="Phobius"/>
    </source>
</evidence>
<gene>
    <name evidence="2" type="ORF">A7978_03615</name>
</gene>
<protein>
    <submittedName>
        <fullName evidence="2">Rod shape-determining protein MreD</fullName>
    </submittedName>
</protein>
<evidence type="ECO:0000313" key="3">
    <source>
        <dbReference type="Proteomes" id="UP000264231"/>
    </source>
</evidence>
<dbReference type="Proteomes" id="UP000264231">
    <property type="component" value="Chromosome"/>
</dbReference>
<keyword evidence="1" id="KW-1133">Transmembrane helix</keyword>
<dbReference type="AlphaFoldDB" id="A0A172XCA9"/>
<dbReference type="RefSeq" id="WP_011772651.1">
    <property type="nucleotide sequence ID" value="NZ_CP015629.1"/>
</dbReference>
<keyword evidence="1" id="KW-0812">Transmembrane</keyword>
<feature type="transmembrane region" description="Helical" evidence="1">
    <location>
        <begin position="94"/>
        <end position="115"/>
    </location>
</feature>